<keyword evidence="1" id="KW-0812">Transmembrane</keyword>
<keyword evidence="1" id="KW-0472">Membrane</keyword>
<accession>A0AAF0FRK0</accession>
<feature type="transmembrane region" description="Helical" evidence="1">
    <location>
        <begin position="31"/>
        <end position="50"/>
    </location>
</feature>
<evidence type="ECO:0000313" key="3">
    <source>
        <dbReference type="Proteomes" id="UP001218895"/>
    </source>
</evidence>
<dbReference type="EMBL" id="CP091092">
    <property type="protein sequence ID" value="WFN36721.1"/>
    <property type="molecule type" value="Genomic_DNA"/>
</dbReference>
<protein>
    <submittedName>
        <fullName evidence="2">Uncharacterized protein</fullName>
    </submittedName>
</protein>
<dbReference type="GeneID" id="79951013"/>
<dbReference type="KEGG" id="manq:L1994_11390"/>
<dbReference type="RefSeq" id="WP_278099558.1">
    <property type="nucleotide sequence ID" value="NZ_CP091092.1"/>
</dbReference>
<organism evidence="2 3">
    <name type="scientific">Methanomicrobium antiquum</name>
    <dbReference type="NCBI Taxonomy" id="487686"/>
    <lineage>
        <taxon>Archaea</taxon>
        <taxon>Methanobacteriati</taxon>
        <taxon>Methanobacteriota</taxon>
        <taxon>Stenosarchaea group</taxon>
        <taxon>Methanomicrobia</taxon>
        <taxon>Methanomicrobiales</taxon>
        <taxon>Methanomicrobiaceae</taxon>
        <taxon>Methanomicrobium</taxon>
    </lineage>
</organism>
<reference evidence="2" key="1">
    <citation type="submission" date="2022-01" db="EMBL/GenBank/DDBJ databases">
        <title>Complete genome of Methanomicrobium antiquum DSM 21220.</title>
        <authorList>
            <person name="Chen S.-C."/>
            <person name="You Y.-T."/>
            <person name="Zhou Y.-Z."/>
            <person name="Lai M.-C."/>
        </authorList>
    </citation>
    <scope>NUCLEOTIDE SEQUENCE</scope>
    <source>
        <strain evidence="2">DSM 21220</strain>
    </source>
</reference>
<name>A0AAF0FRK0_9EURY</name>
<keyword evidence="3" id="KW-1185">Reference proteome</keyword>
<dbReference type="Proteomes" id="UP001218895">
    <property type="component" value="Chromosome"/>
</dbReference>
<gene>
    <name evidence="2" type="ORF">L1994_11390</name>
</gene>
<feature type="transmembrane region" description="Helical" evidence="1">
    <location>
        <begin position="62"/>
        <end position="87"/>
    </location>
</feature>
<dbReference type="AlphaFoldDB" id="A0AAF0FRK0"/>
<evidence type="ECO:0000313" key="2">
    <source>
        <dbReference type="EMBL" id="WFN36721.1"/>
    </source>
</evidence>
<keyword evidence="1" id="KW-1133">Transmembrane helix</keyword>
<proteinExistence type="predicted"/>
<sequence>MDYSVLFFFCVIFAFVGFITTKIWGIDIYKIYSDIGSFIVLVPLLALIFYRPESAKESVDLLSGAMTSFASALPGIIIGDVAGSLVAEFTEFFR</sequence>
<feature type="transmembrane region" description="Helical" evidence="1">
    <location>
        <begin position="6"/>
        <end position="24"/>
    </location>
</feature>
<evidence type="ECO:0000256" key="1">
    <source>
        <dbReference type="SAM" id="Phobius"/>
    </source>
</evidence>